<dbReference type="Gene3D" id="3.40.50.150">
    <property type="entry name" value="Vaccinia Virus protein VP39"/>
    <property type="match status" value="1"/>
</dbReference>
<dbReference type="PROSITE" id="PS51678">
    <property type="entry name" value="SAM_MT_PRMT"/>
    <property type="match status" value="1"/>
</dbReference>
<dbReference type="EMBL" id="JAQOSQ010000011">
    <property type="protein sequence ID" value="MDJ1183923.1"/>
    <property type="molecule type" value="Genomic_DNA"/>
</dbReference>
<evidence type="ECO:0000313" key="6">
    <source>
        <dbReference type="Proteomes" id="UP001232992"/>
    </source>
</evidence>
<dbReference type="InterPro" id="IPR025799">
    <property type="entry name" value="Arg_MeTrfase"/>
</dbReference>
<dbReference type="PANTHER" id="PTHR11006:SF4">
    <property type="entry name" value="PROTEIN ARGININE N-METHYLTRANSFERASE 7"/>
    <property type="match status" value="1"/>
</dbReference>
<name>A0ABT7C093_9CYAN</name>
<dbReference type="Pfam" id="PF22528">
    <property type="entry name" value="PRMT_C"/>
    <property type="match status" value="1"/>
</dbReference>
<feature type="domain" description="Protein arginine N-methyltransferase" evidence="4">
    <location>
        <begin position="139"/>
        <end position="278"/>
    </location>
</feature>
<dbReference type="GO" id="GO:0008168">
    <property type="term" value="F:methyltransferase activity"/>
    <property type="evidence" value="ECO:0007669"/>
    <property type="project" value="UniProtKB-KW"/>
</dbReference>
<keyword evidence="3" id="KW-0949">S-adenosyl-L-methionine</keyword>
<dbReference type="InterPro" id="IPR055135">
    <property type="entry name" value="PRMT_dom"/>
</dbReference>
<dbReference type="Pfam" id="PF06325">
    <property type="entry name" value="PrmA"/>
    <property type="match status" value="1"/>
</dbReference>
<dbReference type="RefSeq" id="WP_283758576.1">
    <property type="nucleotide sequence ID" value="NZ_JAQOSQ010000011.1"/>
</dbReference>
<evidence type="ECO:0000256" key="3">
    <source>
        <dbReference type="ARBA" id="ARBA00022691"/>
    </source>
</evidence>
<dbReference type="GO" id="GO:0005840">
    <property type="term" value="C:ribosome"/>
    <property type="evidence" value="ECO:0007669"/>
    <property type="project" value="UniProtKB-KW"/>
</dbReference>
<evidence type="ECO:0000313" key="5">
    <source>
        <dbReference type="EMBL" id="MDJ1183923.1"/>
    </source>
</evidence>
<evidence type="ECO:0000256" key="1">
    <source>
        <dbReference type="ARBA" id="ARBA00022603"/>
    </source>
</evidence>
<keyword evidence="5" id="KW-0689">Ribosomal protein</keyword>
<gene>
    <name evidence="5" type="ORF">PMH09_12080</name>
</gene>
<organism evidence="5 6">
    <name type="scientific">Roseofilum casamattae BLCC-M143</name>
    <dbReference type="NCBI Taxonomy" id="3022442"/>
    <lineage>
        <taxon>Bacteria</taxon>
        <taxon>Bacillati</taxon>
        <taxon>Cyanobacteriota</taxon>
        <taxon>Cyanophyceae</taxon>
        <taxon>Desertifilales</taxon>
        <taxon>Desertifilaceae</taxon>
        <taxon>Roseofilum</taxon>
        <taxon>Roseofilum casamattae</taxon>
    </lineage>
</organism>
<dbReference type="GO" id="GO:0032259">
    <property type="term" value="P:methylation"/>
    <property type="evidence" value="ECO:0007669"/>
    <property type="project" value="UniProtKB-KW"/>
</dbReference>
<dbReference type="InterPro" id="IPR029063">
    <property type="entry name" value="SAM-dependent_MTases_sf"/>
</dbReference>
<keyword evidence="1 5" id="KW-0489">Methyltransferase</keyword>
<accession>A0ABT7C093</accession>
<keyword evidence="6" id="KW-1185">Reference proteome</keyword>
<keyword evidence="2" id="KW-0808">Transferase</keyword>
<dbReference type="Proteomes" id="UP001232992">
    <property type="component" value="Unassembled WGS sequence"/>
</dbReference>
<protein>
    <submittedName>
        <fullName evidence="5">50S ribosomal protein L11 methyltransferase</fullName>
    </submittedName>
</protein>
<dbReference type="PANTHER" id="PTHR11006">
    <property type="entry name" value="PROTEIN ARGININE N-METHYLTRANSFERASE"/>
    <property type="match status" value="1"/>
</dbReference>
<evidence type="ECO:0000256" key="2">
    <source>
        <dbReference type="ARBA" id="ARBA00022679"/>
    </source>
</evidence>
<dbReference type="Gene3D" id="2.70.160.11">
    <property type="entry name" value="Hnrnp arginine n-methyltransferase1"/>
    <property type="match status" value="1"/>
</dbReference>
<dbReference type="CDD" id="cd02440">
    <property type="entry name" value="AdoMet_MTases"/>
    <property type="match status" value="1"/>
</dbReference>
<sequence length="382" mass="42371">MYSVSGYGEMIADRGRMEAYTEALKRSIRPGSVVLDLGTGTGIFALLACQLGAKKVYAIEYNPAIEIAKQAAIANGYADRIEFIQELSTKVELPEPVDVIISDLRGVVPLFEQHIESLADAKKRFLAPEGVLIPQNDTLWVSLAEAPNVWEKITDPWDKHCYGFNMNAAKKLVTNIWGKGWVTPSQLLAQPQVWTTLDYGRKENPNASKTLDFEPARSGTAYGLSVWFETTLVEGVKFSTAPGMPELIYGTAFFPFSEPVTLELGDKVSVNLQANLVNHRYIWRWDTQVFAAGDPQRCKANFKQSTFFSQSLSPTQLRKQAGNYVPTLNQNGKIAQFVLDYMSKGMSLSAIAQLLVEQFPEDFSSVKDALTRAGQLSALYSE</sequence>
<comment type="caution">
    <text evidence="5">The sequence shown here is derived from an EMBL/GenBank/DDBJ whole genome shotgun (WGS) entry which is preliminary data.</text>
</comment>
<evidence type="ECO:0000259" key="4">
    <source>
        <dbReference type="Pfam" id="PF22528"/>
    </source>
</evidence>
<keyword evidence="5" id="KW-0687">Ribonucleoprotein</keyword>
<dbReference type="SUPFAM" id="SSF53335">
    <property type="entry name" value="S-adenosyl-L-methionine-dependent methyltransferases"/>
    <property type="match status" value="1"/>
</dbReference>
<reference evidence="5 6" key="1">
    <citation type="submission" date="2023-01" db="EMBL/GenBank/DDBJ databases">
        <title>Novel diversity within Roseofilum (Cyanobacteria; Desertifilaceae) from marine benthic mats with descriptions of four novel species.</title>
        <authorList>
            <person name="Wang Y."/>
            <person name="Berthold D.E."/>
            <person name="Hu J."/>
            <person name="Lefler F.W."/>
            <person name="Laughinghouse H.D. IV."/>
        </authorList>
    </citation>
    <scope>NUCLEOTIDE SEQUENCE [LARGE SCALE GENOMIC DNA]</scope>
    <source>
        <strain evidence="5 6">BLCC-M143</strain>
    </source>
</reference>
<proteinExistence type="predicted"/>